<accession>A0ABU9UA81</accession>
<proteinExistence type="predicted"/>
<keyword evidence="2" id="KW-0282">Flagellum</keyword>
<protein>
    <submittedName>
        <fullName evidence="2">Flagellar biosynthesis anti-sigma factor FlgM</fullName>
    </submittedName>
</protein>
<organism evidence="2 3">
    <name type="scientific">Rarispira pelagica</name>
    <dbReference type="NCBI Taxonomy" id="3141764"/>
    <lineage>
        <taxon>Bacteria</taxon>
        <taxon>Pseudomonadati</taxon>
        <taxon>Spirochaetota</taxon>
        <taxon>Spirochaetia</taxon>
        <taxon>Winmispirales</taxon>
        <taxon>Winmispiraceae</taxon>
        <taxon>Rarispira</taxon>
    </lineage>
</organism>
<evidence type="ECO:0000313" key="3">
    <source>
        <dbReference type="Proteomes" id="UP001466331"/>
    </source>
</evidence>
<dbReference type="EMBL" id="JBCHKQ010000001">
    <property type="protein sequence ID" value="MEM5947072.1"/>
    <property type="molecule type" value="Genomic_DNA"/>
</dbReference>
<keyword evidence="2" id="KW-0966">Cell projection</keyword>
<dbReference type="Pfam" id="PF04316">
    <property type="entry name" value="FlgM"/>
    <property type="match status" value="1"/>
</dbReference>
<evidence type="ECO:0000259" key="1">
    <source>
        <dbReference type="Pfam" id="PF04316"/>
    </source>
</evidence>
<dbReference type="SUPFAM" id="SSF101498">
    <property type="entry name" value="Anti-sigma factor FlgM"/>
    <property type="match status" value="1"/>
</dbReference>
<gene>
    <name evidence="2" type="ORF">WKV44_00785</name>
</gene>
<feature type="domain" description="Anti-sigma-28 factor FlgM C-terminal" evidence="1">
    <location>
        <begin position="31"/>
        <end position="90"/>
    </location>
</feature>
<name>A0ABU9UA81_9SPIR</name>
<evidence type="ECO:0000313" key="2">
    <source>
        <dbReference type="EMBL" id="MEM5947072.1"/>
    </source>
</evidence>
<dbReference type="Proteomes" id="UP001466331">
    <property type="component" value="Unassembled WGS sequence"/>
</dbReference>
<dbReference type="InterPro" id="IPR031316">
    <property type="entry name" value="FlgM_C"/>
</dbReference>
<reference evidence="2 3" key="1">
    <citation type="submission" date="2024-03" db="EMBL/GenBank/DDBJ databases">
        <title>Ignisphaera cupida sp. nov., a hyperthermophilic hydrolytic archaeon from a hot spring of Kamchatka, and proposal of Ignisphaeraceae fam. nov.</title>
        <authorList>
            <person name="Podosokorskaya O.A."/>
            <person name="Elcheninov A.G."/>
            <person name="Maltseva A.I."/>
            <person name="Zayulina K.S."/>
            <person name="Novikov A."/>
            <person name="Merkel A.Y."/>
        </authorList>
    </citation>
    <scope>NUCLEOTIDE SEQUENCE [LARGE SCALE GENOMIC DNA]</scope>
    <source>
        <strain evidence="2 3">38H-sp</strain>
    </source>
</reference>
<comment type="caution">
    <text evidence="2">The sequence shown here is derived from an EMBL/GenBank/DDBJ whole genome shotgun (WGS) entry which is preliminary data.</text>
</comment>
<keyword evidence="3" id="KW-1185">Reference proteome</keyword>
<keyword evidence="2" id="KW-0969">Cilium</keyword>
<dbReference type="RefSeq" id="WP_420068525.1">
    <property type="nucleotide sequence ID" value="NZ_JBCHKQ010000001.1"/>
</dbReference>
<dbReference type="InterPro" id="IPR035890">
    <property type="entry name" value="Anti-sigma-28_factor_FlgM_sf"/>
</dbReference>
<sequence>MTIDRTGPIDPINKYLKTQKTERVVKKSEGDSVSISQEAVRRAEFHKAVETVKATPDIRMDRVEEVKKKLEDPSYIDDTVIDVVADRILDVFGIE</sequence>